<keyword evidence="1" id="KW-1133">Transmembrane helix</keyword>
<protein>
    <submittedName>
        <fullName evidence="2">Conjugal transfer protein</fullName>
    </submittedName>
</protein>
<evidence type="ECO:0000313" key="3">
    <source>
        <dbReference type="Proteomes" id="UP001501576"/>
    </source>
</evidence>
<comment type="caution">
    <text evidence="2">The sequence shown here is derived from an EMBL/GenBank/DDBJ whole genome shotgun (WGS) entry which is preliminary data.</text>
</comment>
<reference evidence="3" key="1">
    <citation type="journal article" date="2019" name="Int. J. Syst. Evol. Microbiol.">
        <title>The Global Catalogue of Microorganisms (GCM) 10K type strain sequencing project: providing services to taxonomists for standard genome sequencing and annotation.</title>
        <authorList>
            <consortium name="The Broad Institute Genomics Platform"/>
            <consortium name="The Broad Institute Genome Sequencing Center for Infectious Disease"/>
            <person name="Wu L."/>
            <person name="Ma J."/>
        </authorList>
    </citation>
    <scope>NUCLEOTIDE SEQUENCE [LARGE SCALE GENOMIC DNA]</scope>
    <source>
        <strain evidence="3">JCM 5052</strain>
    </source>
</reference>
<gene>
    <name evidence="2" type="ORF">GCM10010390_91210</name>
</gene>
<name>A0ABP3PRW0_9ACTN</name>
<sequence length="361" mass="37575">MKLWKSRERRSEASVENVVEEWEERGPQAGGWDLSPGARANATVVARWFAWAVICAGPILGLLAWMSAAAAVDAVPQAQPRVQHAEADEAGPSGFAELFVSAFVAAGEGDQDQLAPYYPSAGQLQLDGKPGRQTTTQTTAVRVRQTAPGAWSVTVAARLEPASQPKDAEDKDTAEAEAQSGALRYFQVPVLASAGSGSSGAEGYVAATLPAEVAAPGGQPHQPQLGYGPERAAVPGDTRAQTAQEFLGAYLTGSGELDRYLAPGLHMEPVSPAPYRKVSVESLAVAGEESADSPATGVPADGTRQRLLVQIRATGTDRVQVPLSYALTLTARAGRWEIAALDATPATAHHTPPTAPTGPAT</sequence>
<dbReference type="RefSeq" id="WP_346161644.1">
    <property type="nucleotide sequence ID" value="NZ_BAAABZ010000091.1"/>
</dbReference>
<keyword evidence="1" id="KW-0472">Membrane</keyword>
<accession>A0ABP3PRW0</accession>
<feature type="transmembrane region" description="Helical" evidence="1">
    <location>
        <begin position="48"/>
        <end position="72"/>
    </location>
</feature>
<dbReference type="Pfam" id="PF12642">
    <property type="entry name" value="TpcC"/>
    <property type="match status" value="1"/>
</dbReference>
<proteinExistence type="predicted"/>
<keyword evidence="1" id="KW-0812">Transmembrane</keyword>
<evidence type="ECO:0000313" key="2">
    <source>
        <dbReference type="EMBL" id="GAA0573804.1"/>
    </source>
</evidence>
<keyword evidence="3" id="KW-1185">Reference proteome</keyword>
<dbReference type="InterPro" id="IPR024735">
    <property type="entry name" value="TcpC"/>
</dbReference>
<dbReference type="Proteomes" id="UP001501576">
    <property type="component" value="Unassembled WGS sequence"/>
</dbReference>
<organism evidence="2 3">
    <name type="scientific">Streptomyces mordarskii</name>
    <dbReference type="NCBI Taxonomy" id="1226758"/>
    <lineage>
        <taxon>Bacteria</taxon>
        <taxon>Bacillati</taxon>
        <taxon>Actinomycetota</taxon>
        <taxon>Actinomycetes</taxon>
        <taxon>Kitasatosporales</taxon>
        <taxon>Streptomycetaceae</taxon>
        <taxon>Streptomyces</taxon>
    </lineage>
</organism>
<dbReference type="EMBL" id="BAAABZ010000091">
    <property type="protein sequence ID" value="GAA0573804.1"/>
    <property type="molecule type" value="Genomic_DNA"/>
</dbReference>
<evidence type="ECO:0000256" key="1">
    <source>
        <dbReference type="SAM" id="Phobius"/>
    </source>
</evidence>